<reference evidence="1" key="1">
    <citation type="journal article" date="2021" name="Proc. Natl. Acad. Sci. U.S.A.">
        <title>A Catalog of Tens of Thousands of Viruses from Human Metagenomes Reveals Hidden Associations with Chronic Diseases.</title>
        <authorList>
            <person name="Tisza M.J."/>
            <person name="Buck C.B."/>
        </authorList>
    </citation>
    <scope>NUCLEOTIDE SEQUENCE</scope>
    <source>
        <strain evidence="1">Ct1TR2</strain>
    </source>
</reference>
<protein>
    <submittedName>
        <fullName evidence="1">Uncharacterized protein</fullName>
    </submittedName>
</protein>
<evidence type="ECO:0000313" key="1">
    <source>
        <dbReference type="EMBL" id="DAD97642.1"/>
    </source>
</evidence>
<accession>A0A8S5NTL2</accession>
<organism evidence="1">
    <name type="scientific">Siphoviridae sp. ct1TR2</name>
    <dbReference type="NCBI Taxonomy" id="2825309"/>
    <lineage>
        <taxon>Viruses</taxon>
        <taxon>Duplodnaviria</taxon>
        <taxon>Heunggongvirae</taxon>
        <taxon>Uroviricota</taxon>
        <taxon>Caudoviricetes</taxon>
    </lineage>
</organism>
<sequence>MDTLSYLNSWTLVHGVSHLCLTSRIRHRLLLQVIMLSASQREECFTHLIMRVNTFTVLMLQRVGRNRRML</sequence>
<dbReference type="EMBL" id="BK015245">
    <property type="protein sequence ID" value="DAD97642.1"/>
    <property type="molecule type" value="Genomic_DNA"/>
</dbReference>
<name>A0A8S5NTL2_9CAUD</name>
<proteinExistence type="predicted"/>